<name>A0A852YWN1_9ACTN</name>
<dbReference type="Gene3D" id="3.40.630.30">
    <property type="match status" value="1"/>
</dbReference>
<reference evidence="2 3" key="1">
    <citation type="submission" date="2020-07" db="EMBL/GenBank/DDBJ databases">
        <title>Genomic Encyclopedia of Type Strains, Phase III (KMG-III): the genomes of soil and plant-associated and newly described type strains.</title>
        <authorList>
            <person name="Whitman W."/>
        </authorList>
    </citation>
    <scope>NUCLEOTIDE SEQUENCE [LARGE SCALE GENOMIC DNA]</scope>
    <source>
        <strain evidence="2 3">CECT 8576</strain>
    </source>
</reference>
<dbReference type="RefSeq" id="WP_179535497.1">
    <property type="nucleotide sequence ID" value="NZ_JACBYW010000004.1"/>
</dbReference>
<dbReference type="Pfam" id="PF00583">
    <property type="entry name" value="Acetyltransf_1"/>
    <property type="match status" value="1"/>
</dbReference>
<dbReference type="PROSITE" id="PS51186">
    <property type="entry name" value="GNAT"/>
    <property type="match status" value="1"/>
</dbReference>
<accession>A0A852YWN1</accession>
<dbReference type="EMBL" id="JACBYW010000004">
    <property type="protein sequence ID" value="NYH79041.1"/>
    <property type="molecule type" value="Genomic_DNA"/>
</dbReference>
<evidence type="ECO:0000313" key="2">
    <source>
        <dbReference type="EMBL" id="NYH79041.1"/>
    </source>
</evidence>
<dbReference type="Proteomes" id="UP000548304">
    <property type="component" value="Unassembled WGS sequence"/>
</dbReference>
<keyword evidence="2" id="KW-0808">Transferase</keyword>
<dbReference type="InterPro" id="IPR000182">
    <property type="entry name" value="GNAT_dom"/>
</dbReference>
<dbReference type="SUPFAM" id="SSF55729">
    <property type="entry name" value="Acyl-CoA N-acyltransferases (Nat)"/>
    <property type="match status" value="1"/>
</dbReference>
<gene>
    <name evidence="2" type="ORF">FHR84_002375</name>
</gene>
<proteinExistence type="predicted"/>
<dbReference type="GO" id="GO:0016747">
    <property type="term" value="F:acyltransferase activity, transferring groups other than amino-acyl groups"/>
    <property type="evidence" value="ECO:0007669"/>
    <property type="project" value="InterPro"/>
</dbReference>
<feature type="domain" description="N-acetyltransferase" evidence="1">
    <location>
        <begin position="7"/>
        <end position="167"/>
    </location>
</feature>
<keyword evidence="3" id="KW-1185">Reference proteome</keyword>
<protein>
    <submittedName>
        <fullName evidence="2">GNAT superfamily N-acetyltransferase</fullName>
    </submittedName>
</protein>
<evidence type="ECO:0000259" key="1">
    <source>
        <dbReference type="PROSITE" id="PS51186"/>
    </source>
</evidence>
<evidence type="ECO:0000313" key="3">
    <source>
        <dbReference type="Proteomes" id="UP000548304"/>
    </source>
</evidence>
<comment type="caution">
    <text evidence="2">The sequence shown here is derived from an EMBL/GenBank/DDBJ whole genome shotgun (WGS) entry which is preliminary data.</text>
</comment>
<dbReference type="AlphaFoldDB" id="A0A852YWN1"/>
<organism evidence="2 3">
    <name type="scientific">Actinopolyspora biskrensis</name>
    <dbReference type="NCBI Taxonomy" id="1470178"/>
    <lineage>
        <taxon>Bacteria</taxon>
        <taxon>Bacillati</taxon>
        <taxon>Actinomycetota</taxon>
        <taxon>Actinomycetes</taxon>
        <taxon>Actinopolysporales</taxon>
        <taxon>Actinopolysporaceae</taxon>
        <taxon>Actinopolyspora</taxon>
    </lineage>
</organism>
<sequence>MVDALPRRVGTATPDQVPSIHRLRRDLEEWLHAKGVRQWPRGEVSREDVAVQVGRGEWRCAYMPGVGLAAAMRLLWSDPEFWGADATPAVYVHGLMVDRRAAGTGLGEYMLDCAAEIGRAAGAEVLRLDCVESNHVLRAFYTGQGLSEVGRCDFRNLFSVTLFEKEL</sequence>
<dbReference type="InterPro" id="IPR016181">
    <property type="entry name" value="Acyl_CoA_acyltransferase"/>
</dbReference>